<organism evidence="2 3">
    <name type="scientific">Siminovitchia thermophila</name>
    <dbReference type="NCBI Taxonomy" id="1245522"/>
    <lineage>
        <taxon>Bacteria</taxon>
        <taxon>Bacillati</taxon>
        <taxon>Bacillota</taxon>
        <taxon>Bacilli</taxon>
        <taxon>Bacillales</taxon>
        <taxon>Bacillaceae</taxon>
        <taxon>Siminovitchia</taxon>
    </lineage>
</organism>
<keyword evidence="1" id="KW-0472">Membrane</keyword>
<keyword evidence="1" id="KW-0812">Transmembrane</keyword>
<gene>
    <name evidence="2" type="ORF">JOC94_001245</name>
</gene>
<reference evidence="2 3" key="1">
    <citation type="submission" date="2021-01" db="EMBL/GenBank/DDBJ databases">
        <title>Genomic Encyclopedia of Type Strains, Phase IV (KMG-IV): sequencing the most valuable type-strain genomes for metagenomic binning, comparative biology and taxonomic classification.</title>
        <authorList>
            <person name="Goeker M."/>
        </authorList>
    </citation>
    <scope>NUCLEOTIDE SEQUENCE [LARGE SCALE GENOMIC DNA]</scope>
    <source>
        <strain evidence="2 3">DSM 105453</strain>
    </source>
</reference>
<keyword evidence="1" id="KW-1133">Transmembrane helix</keyword>
<accession>A0ABS2R3Q9</accession>
<name>A0ABS2R3Q9_9BACI</name>
<evidence type="ECO:0000313" key="2">
    <source>
        <dbReference type="EMBL" id="MBM7714273.1"/>
    </source>
</evidence>
<protein>
    <submittedName>
        <fullName evidence="2">Uncharacterized protein</fullName>
    </submittedName>
</protein>
<comment type="caution">
    <text evidence="2">The sequence shown here is derived from an EMBL/GenBank/DDBJ whole genome shotgun (WGS) entry which is preliminary data.</text>
</comment>
<dbReference type="Proteomes" id="UP000823485">
    <property type="component" value="Unassembled WGS sequence"/>
</dbReference>
<evidence type="ECO:0000256" key="1">
    <source>
        <dbReference type="SAM" id="Phobius"/>
    </source>
</evidence>
<sequence>MRGLPYSVRHGLQRKWFIIISWEKPIKMNKPHEIKCKYLDFTRFYFHDLQGISICFLLMSQLQLMWSMVYSLV</sequence>
<dbReference type="EMBL" id="JAFBFH010000006">
    <property type="protein sequence ID" value="MBM7714273.1"/>
    <property type="molecule type" value="Genomic_DNA"/>
</dbReference>
<keyword evidence="3" id="KW-1185">Reference proteome</keyword>
<evidence type="ECO:0000313" key="3">
    <source>
        <dbReference type="Proteomes" id="UP000823485"/>
    </source>
</evidence>
<proteinExistence type="predicted"/>
<feature type="transmembrane region" description="Helical" evidence="1">
    <location>
        <begin position="49"/>
        <end position="72"/>
    </location>
</feature>